<dbReference type="Proteomes" id="UP000321578">
    <property type="component" value="Unassembled WGS sequence"/>
</dbReference>
<proteinExistence type="predicted"/>
<dbReference type="PANTHER" id="PTHR32305">
    <property type="match status" value="1"/>
</dbReference>
<dbReference type="InterPro" id="IPR050708">
    <property type="entry name" value="T6SS_VgrG/RHS"/>
</dbReference>
<dbReference type="Gene3D" id="2.180.10.10">
    <property type="entry name" value="RHS repeat-associated core"/>
    <property type="match status" value="2"/>
</dbReference>
<reference evidence="1 2" key="1">
    <citation type="submission" date="2019-08" db="EMBL/GenBank/DDBJ databases">
        <title>Genomes of Subsaximicrobium wynnwilliamsii strains.</title>
        <authorList>
            <person name="Bowman J.P."/>
        </authorList>
    </citation>
    <scope>NUCLEOTIDE SEQUENCE [LARGE SCALE GENOMIC DNA]</scope>
    <source>
        <strain evidence="1 2">2-80-2</strain>
    </source>
</reference>
<sequence>MENMRTIHFRITILLAALLMLPLMASGQEGVPLEGAPLLWGNKNQISNIGFDFSGATISKGRNFFNSLSKPTQSQSWDIMTDKVWASASLYDRHGRPALLTLGAPIGHQFGYSGNFMLNEANNSYTYADFDLSTATIDDPDQVGSNALLRTYYSINNSDSPYQDITDYPFSRKVFSKLNPGNVLRVIGGNKIGGEWKQGYSFTMPAGTELSASVAFGSGYDSHGNVTKQVVRDVNGVDTVVFSDTDGNTIAAARSGNEQGTPQTYATTLEIGELGYIDIHLPKGAGVFSVLNPSATASGPLKIYDLITETQLSPITTASASRSVPSGFYRIAVSDTYGYGSSDSGPITVTHQVNYYDYSLNYFDRAQRLVSSKQPLNHLESTFSYNSLGQLLETTSPDEGTAMFLYRSDGQIRFSQNSEQALISEVSYTNYDNLGRPVESGAFRYGNAFGTLSAYVDVAVLGSWAGNFSDNHYTVYDMPGSGLEEKLKNCGLPARDYAQTFVAGNVSKTSTGNPWTTTTWYSYDVFGRVRWIVQDIPGLSCLKTIDYVYDPVNGQVLEVDYQRHSRSERFVHHYRYDDAGRLGQVRTSTDGAAQELQATYRYNESGSLRRTELAGNLQGIDYVYNLNGQLKAINHPSLSVGNDPGGDGGGNGFLTDVFGLAIDYHNGDYQRPGTLTPIARQTNTGNEQYNGNIKALHSSTQGFSSRDEFNTYMYGYDKNNWLSTANFGASDQVSIGGGQYQNNFTADSNQDYSVSNLSYDANGNIQGLKRNGVTNGSGTNDMDDFTYHYDGSNKLQHVGDTGDNIDPDRYDDLRDQTNNGLPNYTYNDIGQLTVDVEGRMLYEYNSSGLVKRIHTFSNTVGAGNGQFTLYEQDYGNVTDTELLYWSEDSGTASINYSGVYDIKKLDCPSLSVQYGRSLHLRLNGNRRARRDFNVIPGVGHELDLDVIAFENDATGFKITIYDKGGTLPIATSSYNTALAPINDPDHTGSRCSLYYDRDVTLGFTPLTSMVRFEIELYTNAPSRDTHVFLDNIQIALGVEPKLALYYNDRGQRVRKEAYVNGSPKTNTYYVRDVGGSTVAIYSRVVESAQRGEVPEEHPVYGSSRIGVFYRDQRDTDKGTYAYQITDHLGNVRAVLVKDGQNALSLTNQTDYYPGGMAMPNRNIVGDYRYDYQGQELDQETGKVAFELRLYDPRINRWLTTDPYGQYHSPYVGMGNDWINGIDPDGGWKTKWGRFWGWVGNGFKGEFYNSDVATGQGKYGLAFDYGGGSGEGELTGSFMAVSGADLDSWNGNQALNNWRFTEDGSGYDIAVIVQKQHNFFGSIENSLNNSDSALSSVGSMGYNMVDDVYSFGTHFSLLSPNGPRHLNGNGIVRGSSEGIDTGINGMLTIATFGRLKKPTMNMGQFNAEYKGVLTRTIKSSKIKGIILKNMNRLNKYWGRQVIAPNLKTVKGVSESIFGAE</sequence>
<comment type="caution">
    <text evidence="1">The sequence shown here is derived from an EMBL/GenBank/DDBJ whole genome shotgun (WGS) entry which is preliminary data.</text>
</comment>
<evidence type="ECO:0008006" key="3">
    <source>
        <dbReference type="Google" id="ProtNLM"/>
    </source>
</evidence>
<gene>
    <name evidence="1" type="ORF">ESY86_09475</name>
</gene>
<dbReference type="PANTHER" id="PTHR32305:SF15">
    <property type="entry name" value="PROTEIN RHSA-RELATED"/>
    <property type="match status" value="1"/>
</dbReference>
<dbReference type="OrthoDB" id="2972467at2"/>
<dbReference type="EMBL" id="VORO01000008">
    <property type="protein sequence ID" value="TXD89261.1"/>
    <property type="molecule type" value="Genomic_DNA"/>
</dbReference>
<keyword evidence="2" id="KW-1185">Reference proteome</keyword>
<evidence type="ECO:0000313" key="2">
    <source>
        <dbReference type="Proteomes" id="UP000321578"/>
    </source>
</evidence>
<evidence type="ECO:0000313" key="1">
    <source>
        <dbReference type="EMBL" id="TXD89261.1"/>
    </source>
</evidence>
<accession>A0A5C6ZHP0</accession>
<organism evidence="1 2">
    <name type="scientific">Subsaximicrobium wynnwilliamsii</name>
    <dbReference type="NCBI Taxonomy" id="291179"/>
    <lineage>
        <taxon>Bacteria</taxon>
        <taxon>Pseudomonadati</taxon>
        <taxon>Bacteroidota</taxon>
        <taxon>Flavobacteriia</taxon>
        <taxon>Flavobacteriales</taxon>
        <taxon>Flavobacteriaceae</taxon>
        <taxon>Subsaximicrobium</taxon>
    </lineage>
</organism>
<dbReference type="InterPro" id="IPR022385">
    <property type="entry name" value="Rhs_assc_core"/>
</dbReference>
<protein>
    <recommendedName>
        <fullName evidence="3">RHS repeat-associated core domain-containing protein</fullName>
    </recommendedName>
</protein>
<name>A0A5C6ZHP0_9FLAO</name>
<dbReference type="NCBIfam" id="TIGR03696">
    <property type="entry name" value="Rhs_assc_core"/>
    <property type="match status" value="1"/>
</dbReference>